<evidence type="ECO:0000256" key="1">
    <source>
        <dbReference type="ARBA" id="ARBA00006479"/>
    </source>
</evidence>
<sequence>MYYGAVEAGGTKFVCAVSNENFEIIDRMNIPTTKPNETIQQVHQFFNKYTLKCCLCTFLVTD</sequence>
<name>A0A852TJM7_9BACI</name>
<evidence type="ECO:0000313" key="2">
    <source>
        <dbReference type="EMBL" id="NYE08381.1"/>
    </source>
</evidence>
<dbReference type="Proteomes" id="UP000548423">
    <property type="component" value="Unassembled WGS sequence"/>
</dbReference>
<gene>
    <name evidence="2" type="ORF">F4694_005225</name>
</gene>
<keyword evidence="2" id="KW-0418">Kinase</keyword>
<dbReference type="Pfam" id="PF00480">
    <property type="entry name" value="ROK"/>
    <property type="match status" value="1"/>
</dbReference>
<evidence type="ECO:0000313" key="3">
    <source>
        <dbReference type="Proteomes" id="UP000548423"/>
    </source>
</evidence>
<proteinExistence type="inferred from homology"/>
<reference evidence="3" key="2">
    <citation type="submission" date="2020-08" db="EMBL/GenBank/DDBJ databases">
        <title>The Agave Microbiome: Exploring the role of microbial communities in plant adaptations to desert environments.</title>
        <authorList>
            <person name="Partida-Martinez L.P."/>
        </authorList>
    </citation>
    <scope>NUCLEOTIDE SEQUENCE [LARGE SCALE GENOMIC DNA]</scope>
    <source>
        <strain evidence="3">AT2.8</strain>
    </source>
</reference>
<keyword evidence="2" id="KW-0808">Transferase</keyword>
<dbReference type="InterPro" id="IPR043129">
    <property type="entry name" value="ATPase_NBD"/>
</dbReference>
<dbReference type="GO" id="GO:0016301">
    <property type="term" value="F:kinase activity"/>
    <property type="evidence" value="ECO:0007669"/>
    <property type="project" value="UniProtKB-KW"/>
</dbReference>
<organism evidence="2 3">
    <name type="scientific">Neobacillus niacini</name>
    <dbReference type="NCBI Taxonomy" id="86668"/>
    <lineage>
        <taxon>Bacteria</taxon>
        <taxon>Bacillati</taxon>
        <taxon>Bacillota</taxon>
        <taxon>Bacilli</taxon>
        <taxon>Bacillales</taxon>
        <taxon>Bacillaceae</taxon>
        <taxon>Neobacillus</taxon>
    </lineage>
</organism>
<comment type="similarity">
    <text evidence="1">Belongs to the ROK (NagC/XylR) family.</text>
</comment>
<reference evidence="3" key="1">
    <citation type="submission" date="2020-07" db="EMBL/GenBank/DDBJ databases">
        <authorList>
            <person name="Partida-Martinez L."/>
            <person name="Huntemann M."/>
            <person name="Clum A."/>
            <person name="Wang J."/>
            <person name="Palaniappan K."/>
            <person name="Ritter S."/>
            <person name="Chen I.-M."/>
            <person name="Stamatis D."/>
            <person name="Reddy T."/>
            <person name="O'Malley R."/>
            <person name="Daum C."/>
            <person name="Shapiro N."/>
            <person name="Ivanova N."/>
            <person name="Kyrpides N."/>
            <person name="Woyke T."/>
        </authorList>
    </citation>
    <scope>NUCLEOTIDE SEQUENCE [LARGE SCALE GENOMIC DNA]</scope>
    <source>
        <strain evidence="3">AT2.8</strain>
    </source>
</reference>
<protein>
    <submittedName>
        <fullName evidence="2">NBD/HSP70 family sugar kinase</fullName>
    </submittedName>
</protein>
<dbReference type="AlphaFoldDB" id="A0A852TJM7"/>
<dbReference type="Gene3D" id="3.30.420.40">
    <property type="match status" value="1"/>
</dbReference>
<comment type="caution">
    <text evidence="2">The sequence shown here is derived from an EMBL/GenBank/DDBJ whole genome shotgun (WGS) entry which is preliminary data.</text>
</comment>
<dbReference type="InterPro" id="IPR000600">
    <property type="entry name" value="ROK"/>
</dbReference>
<accession>A0A852TJM7</accession>
<dbReference type="EMBL" id="JACCBX010000013">
    <property type="protein sequence ID" value="NYE08381.1"/>
    <property type="molecule type" value="Genomic_DNA"/>
</dbReference>
<dbReference type="SUPFAM" id="SSF53067">
    <property type="entry name" value="Actin-like ATPase domain"/>
    <property type="match status" value="1"/>
</dbReference>